<evidence type="ECO:0000313" key="6">
    <source>
        <dbReference type="EMBL" id="AMW33853.1"/>
    </source>
</evidence>
<dbReference type="AlphaFoldDB" id="A0A143DC36"/>
<dbReference type="InterPro" id="IPR001029">
    <property type="entry name" value="Flagellin_N"/>
</dbReference>
<evidence type="ECO:0000256" key="2">
    <source>
        <dbReference type="ARBA" id="ARBA00023143"/>
    </source>
</evidence>
<dbReference type="OrthoDB" id="9808068at2"/>
<evidence type="ECO:0000256" key="1">
    <source>
        <dbReference type="ARBA" id="ARBA00005709"/>
    </source>
</evidence>
<dbReference type="PANTHER" id="PTHR42792:SF2">
    <property type="entry name" value="FLAGELLIN"/>
    <property type="match status" value="1"/>
</dbReference>
<dbReference type="Proteomes" id="UP000076066">
    <property type="component" value="Chromosome"/>
</dbReference>
<keyword evidence="2 3" id="KW-0975">Bacterial flagellum</keyword>
<protein>
    <recommendedName>
        <fullName evidence="3">Flagellin</fullName>
    </recommendedName>
</protein>
<accession>A0A143DC36</accession>
<gene>
    <name evidence="6" type="ORF">AY555_00225</name>
</gene>
<dbReference type="GO" id="GO:0009288">
    <property type="term" value="C:bacterial-type flagellum"/>
    <property type="evidence" value="ECO:0007669"/>
    <property type="project" value="UniProtKB-SubCell"/>
</dbReference>
<reference evidence="6 7" key="1">
    <citation type="submission" date="2016-02" db="EMBL/GenBank/DDBJ databases">
        <title>Complete Genome of H5569, the type strain of the newly described species Haematospirillium jordaniae.</title>
        <authorList>
            <person name="Nicholson A.C."/>
            <person name="Humrighouse B.W."/>
            <person name="Loparov V."/>
            <person name="McQuiston J.R."/>
        </authorList>
    </citation>
    <scope>NUCLEOTIDE SEQUENCE [LARGE SCALE GENOMIC DNA]</scope>
    <source>
        <strain evidence="6 7">H5569</strain>
    </source>
</reference>
<comment type="similarity">
    <text evidence="1 3">Belongs to the bacterial flagellin family.</text>
</comment>
<proteinExistence type="inferred from homology"/>
<keyword evidence="7" id="KW-1185">Reference proteome</keyword>
<comment type="function">
    <text evidence="3">Flagellin is the subunit protein which polymerizes to form the filaments of bacterial flagella.</text>
</comment>
<evidence type="ECO:0000259" key="4">
    <source>
        <dbReference type="Pfam" id="PF00669"/>
    </source>
</evidence>
<keyword evidence="3" id="KW-0964">Secreted</keyword>
<organism evidence="6 7">
    <name type="scientific">Haematospirillum jordaniae</name>
    <dbReference type="NCBI Taxonomy" id="1549855"/>
    <lineage>
        <taxon>Bacteria</taxon>
        <taxon>Pseudomonadati</taxon>
        <taxon>Pseudomonadota</taxon>
        <taxon>Alphaproteobacteria</taxon>
        <taxon>Rhodospirillales</taxon>
        <taxon>Novispirillaceae</taxon>
        <taxon>Haematospirillum</taxon>
    </lineage>
</organism>
<dbReference type="Pfam" id="PF00669">
    <property type="entry name" value="Flagellin_N"/>
    <property type="match status" value="1"/>
</dbReference>
<dbReference type="STRING" id="1549855.AY555_00225"/>
<dbReference type="GO" id="GO:0005576">
    <property type="term" value="C:extracellular region"/>
    <property type="evidence" value="ECO:0007669"/>
    <property type="project" value="UniProtKB-SubCell"/>
</dbReference>
<evidence type="ECO:0000313" key="7">
    <source>
        <dbReference type="Proteomes" id="UP000076066"/>
    </source>
</evidence>
<dbReference type="Gene3D" id="1.20.1330.10">
    <property type="entry name" value="f41 fragment of flagellin, N-terminal domain"/>
    <property type="match status" value="1"/>
</dbReference>
<comment type="subcellular location">
    <subcellularLocation>
        <location evidence="3">Secreted</location>
    </subcellularLocation>
    <subcellularLocation>
        <location evidence="3">Bacterial flagellum</location>
    </subcellularLocation>
</comment>
<dbReference type="KEGG" id="hjo:AY555_00225"/>
<feature type="domain" description="Flagellin N-terminal" evidence="4">
    <location>
        <begin position="14"/>
        <end position="143"/>
    </location>
</feature>
<evidence type="ECO:0000256" key="3">
    <source>
        <dbReference type="RuleBase" id="RU362073"/>
    </source>
</evidence>
<dbReference type="SUPFAM" id="SSF64518">
    <property type="entry name" value="Phase 1 flagellin"/>
    <property type="match status" value="1"/>
</dbReference>
<dbReference type="InterPro" id="IPR046358">
    <property type="entry name" value="Flagellin_C"/>
</dbReference>
<name>A0A143DC36_9PROT</name>
<dbReference type="Pfam" id="PF00700">
    <property type="entry name" value="Flagellin_C"/>
    <property type="match status" value="1"/>
</dbReference>
<dbReference type="PANTHER" id="PTHR42792">
    <property type="entry name" value="FLAGELLIN"/>
    <property type="match status" value="1"/>
</dbReference>
<dbReference type="GO" id="GO:0005198">
    <property type="term" value="F:structural molecule activity"/>
    <property type="evidence" value="ECO:0007669"/>
    <property type="project" value="UniProtKB-UniRule"/>
</dbReference>
<evidence type="ECO:0000259" key="5">
    <source>
        <dbReference type="Pfam" id="PF00700"/>
    </source>
</evidence>
<feature type="domain" description="Flagellin C-terminal" evidence="5">
    <location>
        <begin position="229"/>
        <end position="311"/>
    </location>
</feature>
<dbReference type="InterPro" id="IPR001492">
    <property type="entry name" value="Flagellin"/>
</dbReference>
<dbReference type="EMBL" id="CP014525">
    <property type="protein sequence ID" value="AMW33853.1"/>
    <property type="molecule type" value="Genomic_DNA"/>
</dbReference>
<sequence length="312" mass="33466">MESTVMTDIALSAASRSNLLSLQTTQSFVNRTQNRLSTGKAVSSVIDDALKFFSAKSLTDRAGDLSARKDSIDQGINALKVVVETTTRLEQFVNQMRGIVNSARSATKDQRTEFTSQLGSLAFQVQKLVDDASYQGQNLLNSSASKLTVYFSEKSDSKLDVNGINFNTSKFFLGSNGSALGVVVSNANTSALAILSKLGFSAGLQVYNLSKAADLASFNKKADLVVSRLEKTISNVRAKSAAFGSSVAILQVRLDFTKNYTNILTEGSDKLTLADLNEEGANLLALQTRQQLGIQALSFAGQSEQAVLGLFR</sequence>